<organism evidence="1 2">
    <name type="scientific">Durusdinium trenchii</name>
    <dbReference type="NCBI Taxonomy" id="1381693"/>
    <lineage>
        <taxon>Eukaryota</taxon>
        <taxon>Sar</taxon>
        <taxon>Alveolata</taxon>
        <taxon>Dinophyceae</taxon>
        <taxon>Suessiales</taxon>
        <taxon>Symbiodiniaceae</taxon>
        <taxon>Durusdinium</taxon>
    </lineage>
</organism>
<dbReference type="EMBL" id="CAXAMN010002448">
    <property type="protein sequence ID" value="CAK8999735.1"/>
    <property type="molecule type" value="Genomic_DNA"/>
</dbReference>
<keyword evidence="2" id="KW-1185">Reference proteome</keyword>
<comment type="caution">
    <text evidence="1">The sequence shown here is derived from an EMBL/GenBank/DDBJ whole genome shotgun (WGS) entry which is preliminary data.</text>
</comment>
<evidence type="ECO:0000313" key="2">
    <source>
        <dbReference type="Proteomes" id="UP001642484"/>
    </source>
</evidence>
<gene>
    <name evidence="1" type="ORF">CCMP2556_LOCUS5778</name>
</gene>
<proteinExistence type="predicted"/>
<accession>A0ABP0IAY2</accession>
<protein>
    <submittedName>
        <fullName evidence="1">Uncharacterized protein</fullName>
    </submittedName>
</protein>
<sequence length="189" mass="21286">MLASLIYGMPNLNWAEPKDHTELFSGCASVTRGEMQEGRSVFAYDIVYNSEFMDIMTPQGFALAIYAVLNTKRAASGHGEILDELDKFKPLRTPVREKHELVEKYVDGKGKSRIKGSSNLKSSQAYPLQLFALFGRALARLRTRRMKDIKKTSKAFVKQSPQSVAKKRTGSLSVWIDMANLQPVFDYLS</sequence>
<reference evidence="1 2" key="1">
    <citation type="submission" date="2024-02" db="EMBL/GenBank/DDBJ databases">
        <authorList>
            <person name="Chen Y."/>
            <person name="Shah S."/>
            <person name="Dougan E. K."/>
            <person name="Thang M."/>
            <person name="Chan C."/>
        </authorList>
    </citation>
    <scope>NUCLEOTIDE SEQUENCE [LARGE SCALE GENOMIC DNA]</scope>
</reference>
<evidence type="ECO:0000313" key="1">
    <source>
        <dbReference type="EMBL" id="CAK8999735.1"/>
    </source>
</evidence>
<name>A0ABP0IAY2_9DINO</name>
<dbReference type="Proteomes" id="UP001642484">
    <property type="component" value="Unassembled WGS sequence"/>
</dbReference>